<dbReference type="InterPro" id="IPR010203">
    <property type="entry name" value="RraA"/>
</dbReference>
<dbReference type="InterPro" id="IPR036704">
    <property type="entry name" value="RraA/RraA-like_sf"/>
</dbReference>
<evidence type="ECO:0000313" key="4">
    <source>
        <dbReference type="EMBL" id="SSW95712.1"/>
    </source>
</evidence>
<dbReference type="AlphaFoldDB" id="A0A3B0LZ87"/>
<keyword evidence="1 2" id="KW-0963">Cytoplasm</keyword>
<comment type="subcellular location">
    <subcellularLocation>
        <location evidence="2">Cytoplasm</location>
    </subcellularLocation>
</comment>
<dbReference type="InterPro" id="IPR014339">
    <property type="entry name" value="RraA_gpbac"/>
</dbReference>
<dbReference type="InterPro" id="IPR005493">
    <property type="entry name" value="RraA/RraA-like"/>
</dbReference>
<keyword evidence="4" id="KW-0456">Lyase</keyword>
<evidence type="ECO:0000256" key="1">
    <source>
        <dbReference type="ARBA" id="ARBA00022490"/>
    </source>
</evidence>
<name>A0A3B0LZ87_9GAMM</name>
<dbReference type="CDD" id="cd16841">
    <property type="entry name" value="RraA_family"/>
    <property type="match status" value="1"/>
</dbReference>
<reference evidence="4" key="1">
    <citation type="submission" date="2018-04" db="EMBL/GenBank/DDBJ databases">
        <authorList>
            <person name="Go L.Y."/>
            <person name="Mitchell J.A."/>
        </authorList>
    </citation>
    <scope>NUCLEOTIDE SEQUENCE</scope>
    <source>
        <strain evidence="4">ARTV</strain>
    </source>
</reference>
<comment type="subunit">
    <text evidence="2">Homotrimer. Binds to both RNA-binding sites in the C-terminal region of Rne and to RhlB.</text>
</comment>
<dbReference type="GO" id="GO:0005829">
    <property type="term" value="C:cytosol"/>
    <property type="evidence" value="ECO:0007669"/>
    <property type="project" value="TreeGrafter"/>
</dbReference>
<feature type="binding site" evidence="3">
    <location>
        <position position="97"/>
    </location>
    <ligand>
        <name>substrate</name>
    </ligand>
</feature>
<comment type="similarity">
    <text evidence="2">Belongs to the RraA family.</text>
</comment>
<dbReference type="PANTHER" id="PTHR33254">
    <property type="entry name" value="4-HYDROXY-4-METHYL-2-OXOGLUTARATE ALDOLASE 3-RELATED"/>
    <property type="match status" value="1"/>
</dbReference>
<dbReference type="GO" id="GO:1902369">
    <property type="term" value="P:negative regulation of RNA catabolic process"/>
    <property type="evidence" value="ECO:0007669"/>
    <property type="project" value="TreeGrafter"/>
</dbReference>
<dbReference type="GO" id="GO:0016829">
    <property type="term" value="F:lyase activity"/>
    <property type="evidence" value="ECO:0007669"/>
    <property type="project" value="UniProtKB-KW"/>
</dbReference>
<dbReference type="Pfam" id="PF03737">
    <property type="entry name" value="RraA-like"/>
    <property type="match status" value="1"/>
</dbReference>
<dbReference type="NCBIfam" id="TIGR01935">
    <property type="entry name" value="NOT-MenG"/>
    <property type="match status" value="1"/>
</dbReference>
<proteinExistence type="inferred from homology"/>
<organism evidence="4">
    <name type="scientific">Arsenophonus endosymbiont of Trialeurodes vaporariorum</name>
    <dbReference type="NCBI Taxonomy" id="235567"/>
    <lineage>
        <taxon>Bacteria</taxon>
        <taxon>Pseudomonadati</taxon>
        <taxon>Pseudomonadota</taxon>
        <taxon>Gammaproteobacteria</taxon>
        <taxon>Enterobacterales</taxon>
        <taxon>Morganellaceae</taxon>
        <taxon>Arsenophonus</taxon>
    </lineage>
</organism>
<dbReference type="PANTHER" id="PTHR33254:SF29">
    <property type="entry name" value="REGULATOR OF RIBONUCLEASE ACTIVITY A"/>
    <property type="match status" value="1"/>
</dbReference>
<dbReference type="NCBIfam" id="TIGR02998">
    <property type="entry name" value="RraA_entero"/>
    <property type="match status" value="1"/>
</dbReference>
<dbReference type="HAMAP" id="MF_00471">
    <property type="entry name" value="RraA"/>
    <property type="match status" value="1"/>
</dbReference>
<dbReference type="GO" id="GO:0019899">
    <property type="term" value="F:enzyme binding"/>
    <property type="evidence" value="ECO:0007669"/>
    <property type="project" value="UniProtKB-UniRule"/>
</dbReference>
<sequence>MKYDTSELCDIYQEEVNVVEPLFSNFGGRTSFSGQIVTVKCFEDNGIIYDLLEEQGEGRILLVDGGGSVRKALIDAELAKFAMKNQWEGIVIYGAVRQVDELAELDIGIQAIAAIPVGCTSEGIGESDVRVNFGGVTFFTEDYLYADSTGIILSEHPLLLDDEPNNNQDIED</sequence>
<accession>A0A3B0LZ87</accession>
<dbReference type="SUPFAM" id="SSF89562">
    <property type="entry name" value="RraA-like"/>
    <property type="match status" value="1"/>
</dbReference>
<dbReference type="NCBIfam" id="NF006875">
    <property type="entry name" value="PRK09372.1"/>
    <property type="match status" value="1"/>
</dbReference>
<dbReference type="EMBL" id="UFQR01000006">
    <property type="protein sequence ID" value="SSW95712.1"/>
    <property type="molecule type" value="Genomic_DNA"/>
</dbReference>
<gene>
    <name evidence="2 4" type="primary">rraA</name>
    <name evidence="4" type="ORF">ARTV_1737</name>
</gene>
<dbReference type="Gene3D" id="3.50.30.40">
    <property type="entry name" value="Ribonuclease E inhibitor RraA/RraA-like"/>
    <property type="match status" value="1"/>
</dbReference>
<protein>
    <recommendedName>
        <fullName evidence="2">Regulator of ribonuclease activity A</fullName>
    </recommendedName>
</protein>
<evidence type="ECO:0000256" key="2">
    <source>
        <dbReference type="HAMAP-Rule" id="MF_00471"/>
    </source>
</evidence>
<evidence type="ECO:0000256" key="3">
    <source>
        <dbReference type="PIRSR" id="PIRSR605493-1"/>
    </source>
</evidence>
<comment type="function">
    <text evidence="2">Globally modulates RNA abundance by binding to RNase E (Rne) and regulating its endonucleolytic activity. Can modulate Rne action in a substrate-dependent manner by altering the composition of the degradosome. Modulates RNA-binding and helicase activities of the degradosome.</text>
</comment>
<dbReference type="GO" id="GO:0060698">
    <property type="term" value="F:endoribonuclease inhibitor activity"/>
    <property type="evidence" value="ECO:0007669"/>
    <property type="project" value="UniProtKB-UniRule"/>
</dbReference>